<keyword evidence="2" id="KW-1133">Transmembrane helix</keyword>
<dbReference type="OrthoDB" id="3005441at2759"/>
<protein>
    <submittedName>
        <fullName evidence="3">Uncharacterized protein</fullName>
    </submittedName>
</protein>
<gene>
    <name evidence="3" type="ORF">Hypma_014819</name>
</gene>
<evidence type="ECO:0000313" key="4">
    <source>
        <dbReference type="Proteomes" id="UP000076154"/>
    </source>
</evidence>
<accession>A0A369K7L7</accession>
<dbReference type="InParanoid" id="A0A369K7L7"/>
<proteinExistence type="predicted"/>
<evidence type="ECO:0000256" key="2">
    <source>
        <dbReference type="SAM" id="Phobius"/>
    </source>
</evidence>
<dbReference type="EMBL" id="LUEZ02000010">
    <property type="protein sequence ID" value="RDB29460.1"/>
    <property type="molecule type" value="Genomic_DNA"/>
</dbReference>
<evidence type="ECO:0000313" key="3">
    <source>
        <dbReference type="EMBL" id="RDB29460.1"/>
    </source>
</evidence>
<keyword evidence="2" id="KW-0812">Transmembrane</keyword>
<keyword evidence="4" id="KW-1185">Reference proteome</keyword>
<organism evidence="3 4">
    <name type="scientific">Hypsizygus marmoreus</name>
    <name type="common">White beech mushroom</name>
    <name type="synonym">Agaricus marmoreus</name>
    <dbReference type="NCBI Taxonomy" id="39966"/>
    <lineage>
        <taxon>Eukaryota</taxon>
        <taxon>Fungi</taxon>
        <taxon>Dikarya</taxon>
        <taxon>Basidiomycota</taxon>
        <taxon>Agaricomycotina</taxon>
        <taxon>Agaricomycetes</taxon>
        <taxon>Agaricomycetidae</taxon>
        <taxon>Agaricales</taxon>
        <taxon>Tricholomatineae</taxon>
        <taxon>Lyophyllaceae</taxon>
        <taxon>Hypsizygus</taxon>
    </lineage>
</organism>
<name>A0A369K7L7_HYPMA</name>
<reference evidence="3" key="1">
    <citation type="submission" date="2018-04" db="EMBL/GenBank/DDBJ databases">
        <title>Whole genome sequencing of Hypsizygus marmoreus.</title>
        <authorList>
            <person name="Choi I.-G."/>
            <person name="Min B."/>
            <person name="Kim J.-G."/>
            <person name="Kim S."/>
            <person name="Oh Y.-L."/>
            <person name="Kong W.-S."/>
            <person name="Park H."/>
            <person name="Jeong J."/>
            <person name="Song E.-S."/>
        </authorList>
    </citation>
    <scope>NUCLEOTIDE SEQUENCE [LARGE SCALE GENOMIC DNA]</scope>
    <source>
        <strain evidence="3">51987-8</strain>
    </source>
</reference>
<evidence type="ECO:0000256" key="1">
    <source>
        <dbReference type="SAM" id="MobiDB-lite"/>
    </source>
</evidence>
<keyword evidence="2" id="KW-0472">Membrane</keyword>
<sequence length="180" mass="19297">MPVHGFRASVFTEVLAYVRRFDDFHLQCPSHLVLQYLHKPIAITHIQTMKLSASFVLILASLTNITVGATLGGLMVPRTADDSTDDCANLGGPMPKSNLPDGVIASDVRKCAAHPLGGGDKDKSPKACQTESDGGCSKGYCWKVCGDNGQWCWTAENGGRAVLEGLMGDAPAERDIPRLR</sequence>
<feature type="transmembrane region" description="Helical" evidence="2">
    <location>
        <begin position="55"/>
        <end position="76"/>
    </location>
</feature>
<comment type="caution">
    <text evidence="3">The sequence shown here is derived from an EMBL/GenBank/DDBJ whole genome shotgun (WGS) entry which is preliminary data.</text>
</comment>
<feature type="region of interest" description="Disordered" evidence="1">
    <location>
        <begin position="115"/>
        <end position="134"/>
    </location>
</feature>
<dbReference type="Proteomes" id="UP000076154">
    <property type="component" value="Unassembled WGS sequence"/>
</dbReference>
<dbReference type="AlphaFoldDB" id="A0A369K7L7"/>